<gene>
    <name evidence="1" type="ORF">ENR15_16020</name>
</gene>
<dbReference type="EMBL" id="DSPX01000165">
    <property type="protein sequence ID" value="HGG02101.1"/>
    <property type="molecule type" value="Genomic_DNA"/>
</dbReference>
<name>A0A7C3ZNH4_9CYAN</name>
<comment type="caution">
    <text evidence="1">The sequence shown here is derived from an EMBL/GenBank/DDBJ whole genome shotgun (WGS) entry which is preliminary data.</text>
</comment>
<dbReference type="AlphaFoldDB" id="A0A7C3ZNH4"/>
<keyword evidence="1" id="KW-0238">DNA-binding</keyword>
<dbReference type="GO" id="GO:0003677">
    <property type="term" value="F:DNA binding"/>
    <property type="evidence" value="ECO:0007669"/>
    <property type="project" value="UniProtKB-KW"/>
</dbReference>
<proteinExistence type="predicted"/>
<sequence length="65" mass="7429">MKKISITVSDDRLRKIEANATRLGISLEELVLRGFEELANQPEAAFEDAMTYVISKNAELYQRLQ</sequence>
<organism evidence="1">
    <name type="scientific">Planktothricoides sp. SpSt-374</name>
    <dbReference type="NCBI Taxonomy" id="2282167"/>
    <lineage>
        <taxon>Bacteria</taxon>
        <taxon>Bacillati</taxon>
        <taxon>Cyanobacteriota</taxon>
        <taxon>Cyanophyceae</taxon>
        <taxon>Oscillatoriophycideae</taxon>
        <taxon>Oscillatoriales</taxon>
        <taxon>Oscillatoriaceae</taxon>
        <taxon>Planktothricoides</taxon>
    </lineage>
</organism>
<reference evidence="1" key="1">
    <citation type="journal article" date="2020" name="mSystems">
        <title>Genome- and Community-Level Interaction Insights into Carbon Utilization and Element Cycling Functions of Hydrothermarchaeota in Hydrothermal Sediment.</title>
        <authorList>
            <person name="Zhou Z."/>
            <person name="Liu Y."/>
            <person name="Xu W."/>
            <person name="Pan J."/>
            <person name="Luo Z.H."/>
            <person name="Li M."/>
        </authorList>
    </citation>
    <scope>NUCLEOTIDE SEQUENCE [LARGE SCALE GENOMIC DNA]</scope>
    <source>
        <strain evidence="1">SpSt-374</strain>
    </source>
</reference>
<accession>A0A7C3ZNH4</accession>
<evidence type="ECO:0000313" key="1">
    <source>
        <dbReference type="EMBL" id="HGG02101.1"/>
    </source>
</evidence>
<protein>
    <submittedName>
        <fullName evidence="1">DNA-binding protein</fullName>
    </submittedName>
</protein>